<keyword evidence="3" id="KW-1185">Reference proteome</keyword>
<feature type="domain" description="DNA/pantothenate metabolism flavoprotein C-terminal" evidence="1">
    <location>
        <begin position="2"/>
        <end position="104"/>
    </location>
</feature>
<organism evidence="2 3">
    <name type="scientific">Vagococcus allomyrinae</name>
    <dbReference type="NCBI Taxonomy" id="2794353"/>
    <lineage>
        <taxon>Bacteria</taxon>
        <taxon>Bacillati</taxon>
        <taxon>Bacillota</taxon>
        <taxon>Bacilli</taxon>
        <taxon>Lactobacillales</taxon>
        <taxon>Enterococcaceae</taxon>
        <taxon>Vagococcus</taxon>
    </lineage>
</organism>
<accession>A0A940PDC4</accession>
<dbReference type="InterPro" id="IPR011848">
    <property type="entry name" value="CoaB_strep"/>
</dbReference>
<dbReference type="EC" id="6.3.2.5" evidence="2"/>
<dbReference type="RefSeq" id="WP_209532022.1">
    <property type="nucleotide sequence ID" value="NZ_JAEEGA010000021.1"/>
</dbReference>
<gene>
    <name evidence="2" type="primary">coaB</name>
    <name evidence="2" type="ORF">I6N95_23585</name>
</gene>
<dbReference type="NCBIfam" id="TIGR02114">
    <property type="entry name" value="coaB_strep"/>
    <property type="match status" value="1"/>
</dbReference>
<sequence>MRVLITAGGTSERIDDVRAITNFSTGRLGSLVADAYSQLADVDVTLISAKRSLKPSNPAIRIIEVESVQELIMEVTNQLEQTSFDIVVHSMAVSDYYLTGTASQEALISRLGKNKSVLEALNQAFDPISSEPSKLSSQTETMYFQLQQTPKVISLIKQLQPGACLVGFKLLVDISEKHLVKVAKELMAKNDCDFVLANDKTRISGDEHLGYLINRQGEFTTYTSKQAIAQGIIEQTMKGRTT</sequence>
<comment type="caution">
    <text evidence="2">The sequence shown here is derived from an EMBL/GenBank/DDBJ whole genome shotgun (WGS) entry which is preliminary data.</text>
</comment>
<dbReference type="AlphaFoldDB" id="A0A940PDC4"/>
<keyword evidence="2" id="KW-0436">Ligase</keyword>
<feature type="domain" description="DNA/pantothenate metabolism flavoprotein C-terminal" evidence="1">
    <location>
        <begin position="125"/>
        <end position="236"/>
    </location>
</feature>
<evidence type="ECO:0000313" key="2">
    <source>
        <dbReference type="EMBL" id="MBP1043996.1"/>
    </source>
</evidence>
<reference evidence="2" key="1">
    <citation type="submission" date="2020-12" db="EMBL/GenBank/DDBJ databases">
        <title>Vagococcus allomyrinae sp. nov. and Enterococcus lavae sp. nov., isolated from the larvae of Allomyrina dichotoma.</title>
        <authorList>
            <person name="Lee S.D."/>
        </authorList>
    </citation>
    <scope>NUCLEOTIDE SEQUENCE</scope>
    <source>
        <strain evidence="2">BWB3-3</strain>
    </source>
</reference>
<dbReference type="InterPro" id="IPR007085">
    <property type="entry name" value="DNA/pantothenate-metab_flavo_C"/>
</dbReference>
<evidence type="ECO:0000313" key="3">
    <source>
        <dbReference type="Proteomes" id="UP000674938"/>
    </source>
</evidence>
<dbReference type="SUPFAM" id="SSF102645">
    <property type="entry name" value="CoaB-like"/>
    <property type="match status" value="1"/>
</dbReference>
<evidence type="ECO:0000259" key="1">
    <source>
        <dbReference type="Pfam" id="PF04127"/>
    </source>
</evidence>
<protein>
    <submittedName>
        <fullName evidence="2">Phosphopantothenate--cysteine ligase</fullName>
        <ecNumber evidence="2">6.3.2.5</ecNumber>
    </submittedName>
</protein>
<dbReference type="EMBL" id="JAEEGA010000021">
    <property type="protein sequence ID" value="MBP1043996.1"/>
    <property type="molecule type" value="Genomic_DNA"/>
</dbReference>
<proteinExistence type="predicted"/>
<dbReference type="Pfam" id="PF04127">
    <property type="entry name" value="DFP"/>
    <property type="match status" value="2"/>
</dbReference>
<dbReference type="Proteomes" id="UP000674938">
    <property type="component" value="Unassembled WGS sequence"/>
</dbReference>
<dbReference type="GO" id="GO:0015937">
    <property type="term" value="P:coenzyme A biosynthetic process"/>
    <property type="evidence" value="ECO:0007669"/>
    <property type="project" value="UniProtKB-ARBA"/>
</dbReference>
<dbReference type="InterPro" id="IPR035929">
    <property type="entry name" value="CoaB-like_sf"/>
</dbReference>
<dbReference type="GO" id="GO:0004632">
    <property type="term" value="F:phosphopantothenate--cysteine ligase activity"/>
    <property type="evidence" value="ECO:0007669"/>
    <property type="project" value="UniProtKB-EC"/>
</dbReference>
<name>A0A940PDC4_9ENTE</name>
<dbReference type="Gene3D" id="3.40.50.10300">
    <property type="entry name" value="CoaB-like"/>
    <property type="match status" value="1"/>
</dbReference>